<dbReference type="SUPFAM" id="SSF50156">
    <property type="entry name" value="PDZ domain-like"/>
    <property type="match status" value="1"/>
</dbReference>
<evidence type="ECO:0000313" key="4">
    <source>
        <dbReference type="Proteomes" id="UP000011087"/>
    </source>
</evidence>
<dbReference type="PaxDb" id="55529-EKX37130"/>
<evidence type="ECO:0000313" key="2">
    <source>
        <dbReference type="EMBL" id="EKX37130.1"/>
    </source>
</evidence>
<accession>L1IMT9</accession>
<evidence type="ECO:0000313" key="3">
    <source>
        <dbReference type="EnsemblProtists" id="EKX37130"/>
    </source>
</evidence>
<dbReference type="KEGG" id="gtt:GUITHDRAFT_116708"/>
<dbReference type="EnsemblProtists" id="EKX37130">
    <property type="protein sequence ID" value="EKX37130"/>
    <property type="gene ID" value="GUITHDRAFT_116708"/>
</dbReference>
<dbReference type="Proteomes" id="UP000011087">
    <property type="component" value="Unassembled WGS sequence"/>
</dbReference>
<dbReference type="InterPro" id="IPR036034">
    <property type="entry name" value="PDZ_sf"/>
</dbReference>
<keyword evidence="4" id="KW-1185">Reference proteome</keyword>
<protein>
    <recommendedName>
        <fullName evidence="5">PDZ domain-containing protein</fullName>
    </recommendedName>
</protein>
<dbReference type="HOGENOM" id="CLU_691609_0_0_1"/>
<reference evidence="2 4" key="1">
    <citation type="journal article" date="2012" name="Nature">
        <title>Algal genomes reveal evolutionary mosaicism and the fate of nucleomorphs.</title>
        <authorList>
            <consortium name="DOE Joint Genome Institute"/>
            <person name="Curtis B.A."/>
            <person name="Tanifuji G."/>
            <person name="Burki F."/>
            <person name="Gruber A."/>
            <person name="Irimia M."/>
            <person name="Maruyama S."/>
            <person name="Arias M.C."/>
            <person name="Ball S.G."/>
            <person name="Gile G.H."/>
            <person name="Hirakawa Y."/>
            <person name="Hopkins J.F."/>
            <person name="Kuo A."/>
            <person name="Rensing S.A."/>
            <person name="Schmutz J."/>
            <person name="Symeonidi A."/>
            <person name="Elias M."/>
            <person name="Eveleigh R.J."/>
            <person name="Herman E.K."/>
            <person name="Klute M.J."/>
            <person name="Nakayama T."/>
            <person name="Obornik M."/>
            <person name="Reyes-Prieto A."/>
            <person name="Armbrust E.V."/>
            <person name="Aves S.J."/>
            <person name="Beiko R.G."/>
            <person name="Coutinho P."/>
            <person name="Dacks J.B."/>
            <person name="Durnford D.G."/>
            <person name="Fast N.M."/>
            <person name="Green B.R."/>
            <person name="Grisdale C.J."/>
            <person name="Hempel F."/>
            <person name="Henrissat B."/>
            <person name="Hoppner M.P."/>
            <person name="Ishida K."/>
            <person name="Kim E."/>
            <person name="Koreny L."/>
            <person name="Kroth P.G."/>
            <person name="Liu Y."/>
            <person name="Malik S.B."/>
            <person name="Maier U.G."/>
            <person name="McRose D."/>
            <person name="Mock T."/>
            <person name="Neilson J.A."/>
            <person name="Onodera N.T."/>
            <person name="Poole A.M."/>
            <person name="Pritham E.J."/>
            <person name="Richards T.A."/>
            <person name="Rocap G."/>
            <person name="Roy S.W."/>
            <person name="Sarai C."/>
            <person name="Schaack S."/>
            <person name="Shirato S."/>
            <person name="Slamovits C.H."/>
            <person name="Spencer D.F."/>
            <person name="Suzuki S."/>
            <person name="Worden A.Z."/>
            <person name="Zauner S."/>
            <person name="Barry K."/>
            <person name="Bell C."/>
            <person name="Bharti A.K."/>
            <person name="Crow J.A."/>
            <person name="Grimwood J."/>
            <person name="Kramer R."/>
            <person name="Lindquist E."/>
            <person name="Lucas S."/>
            <person name="Salamov A."/>
            <person name="McFadden G.I."/>
            <person name="Lane C.E."/>
            <person name="Keeling P.J."/>
            <person name="Gray M.W."/>
            <person name="Grigoriev I.V."/>
            <person name="Archibald J.M."/>
        </authorList>
    </citation>
    <scope>NUCLEOTIDE SEQUENCE</scope>
    <source>
        <strain evidence="2 4">CCMP2712</strain>
    </source>
</reference>
<dbReference type="Gene3D" id="2.30.42.10">
    <property type="match status" value="1"/>
</dbReference>
<feature type="chain" id="PRO_5008770218" description="PDZ domain-containing protein" evidence="1">
    <location>
        <begin position="20"/>
        <end position="399"/>
    </location>
</feature>
<name>L1IMT9_GUITC</name>
<dbReference type="GeneID" id="17293872"/>
<organism evidence="2">
    <name type="scientific">Guillardia theta (strain CCMP2712)</name>
    <name type="common">Cryptophyte</name>
    <dbReference type="NCBI Taxonomy" id="905079"/>
    <lineage>
        <taxon>Eukaryota</taxon>
        <taxon>Cryptophyceae</taxon>
        <taxon>Pyrenomonadales</taxon>
        <taxon>Geminigeraceae</taxon>
        <taxon>Guillardia</taxon>
    </lineage>
</organism>
<dbReference type="AlphaFoldDB" id="L1IMT9"/>
<evidence type="ECO:0008006" key="5">
    <source>
        <dbReference type="Google" id="ProtNLM"/>
    </source>
</evidence>
<dbReference type="RefSeq" id="XP_005824110.1">
    <property type="nucleotide sequence ID" value="XM_005824053.1"/>
</dbReference>
<feature type="signal peptide" evidence="1">
    <location>
        <begin position="1"/>
        <end position="19"/>
    </location>
</feature>
<sequence>MQLLLWVVLVASCVDERTATRPQARSSWIPTRSSCQRCSQLSRKYVIELRGGQSDISDHNFISDRYPNVNPDTIIPELGNISLRQYEQKLAAEAAEDLEDLSWMDDARNFEDLRVSDDEDMEWRWPLYTQTNNVSLDNLPSYKKDMITRELDLLDPTFPDIYTKYEKVFVNEVNESHIPESFKDEICDVDFEAGISDMLRKEGMKKEGEGVEVTPVLPAWRAGINAGDVLVKIGNTTIDEIADIAMEKYRNYLQAFITKGTEIKLEMDAIKRLNKGAELWSYNVNDTKLLVEREIQERLTGPRGEGVNVTIVETQAVSDGFLHVCGHGNICEHKDDGDEGQSEEWYNGKPVFRTFHIKFSDDLALPPNWGYEVVEAWVSKRTHHLKCQLNVNSAELLNV</sequence>
<keyword evidence="1" id="KW-0732">Signal</keyword>
<reference evidence="4" key="2">
    <citation type="submission" date="2012-11" db="EMBL/GenBank/DDBJ databases">
        <authorList>
            <person name="Kuo A."/>
            <person name="Curtis B.A."/>
            <person name="Tanifuji G."/>
            <person name="Burki F."/>
            <person name="Gruber A."/>
            <person name="Irimia M."/>
            <person name="Maruyama S."/>
            <person name="Arias M.C."/>
            <person name="Ball S.G."/>
            <person name="Gile G.H."/>
            <person name="Hirakawa Y."/>
            <person name="Hopkins J.F."/>
            <person name="Rensing S.A."/>
            <person name="Schmutz J."/>
            <person name="Symeonidi A."/>
            <person name="Elias M."/>
            <person name="Eveleigh R.J."/>
            <person name="Herman E.K."/>
            <person name="Klute M.J."/>
            <person name="Nakayama T."/>
            <person name="Obornik M."/>
            <person name="Reyes-Prieto A."/>
            <person name="Armbrust E.V."/>
            <person name="Aves S.J."/>
            <person name="Beiko R.G."/>
            <person name="Coutinho P."/>
            <person name="Dacks J.B."/>
            <person name="Durnford D.G."/>
            <person name="Fast N.M."/>
            <person name="Green B.R."/>
            <person name="Grisdale C."/>
            <person name="Hempe F."/>
            <person name="Henrissat B."/>
            <person name="Hoppner M.P."/>
            <person name="Ishida K.-I."/>
            <person name="Kim E."/>
            <person name="Koreny L."/>
            <person name="Kroth P.G."/>
            <person name="Liu Y."/>
            <person name="Malik S.-B."/>
            <person name="Maier U.G."/>
            <person name="McRose D."/>
            <person name="Mock T."/>
            <person name="Neilson J.A."/>
            <person name="Onodera N.T."/>
            <person name="Poole A.M."/>
            <person name="Pritham E.J."/>
            <person name="Richards T.A."/>
            <person name="Rocap G."/>
            <person name="Roy S.W."/>
            <person name="Sarai C."/>
            <person name="Schaack S."/>
            <person name="Shirato S."/>
            <person name="Slamovits C.H."/>
            <person name="Spencer D.F."/>
            <person name="Suzuki S."/>
            <person name="Worden A.Z."/>
            <person name="Zauner S."/>
            <person name="Barry K."/>
            <person name="Bell C."/>
            <person name="Bharti A.K."/>
            <person name="Crow J.A."/>
            <person name="Grimwood J."/>
            <person name="Kramer R."/>
            <person name="Lindquist E."/>
            <person name="Lucas S."/>
            <person name="Salamov A."/>
            <person name="McFadden G.I."/>
            <person name="Lane C.E."/>
            <person name="Keeling P.J."/>
            <person name="Gray M.W."/>
            <person name="Grigoriev I.V."/>
            <person name="Archibald J.M."/>
        </authorList>
    </citation>
    <scope>NUCLEOTIDE SEQUENCE</scope>
    <source>
        <strain evidence="4">CCMP2712</strain>
    </source>
</reference>
<proteinExistence type="predicted"/>
<gene>
    <name evidence="2" type="ORF">GUITHDRAFT_116708</name>
</gene>
<dbReference type="EMBL" id="JH993063">
    <property type="protein sequence ID" value="EKX37130.1"/>
    <property type="molecule type" value="Genomic_DNA"/>
</dbReference>
<reference evidence="3" key="3">
    <citation type="submission" date="2016-03" db="UniProtKB">
        <authorList>
            <consortium name="EnsemblProtists"/>
        </authorList>
    </citation>
    <scope>IDENTIFICATION</scope>
</reference>
<evidence type="ECO:0000256" key="1">
    <source>
        <dbReference type="SAM" id="SignalP"/>
    </source>
</evidence>